<dbReference type="Pfam" id="PF07969">
    <property type="entry name" value="Amidohydro_3"/>
    <property type="match status" value="1"/>
</dbReference>
<dbReference type="InterPro" id="IPR011059">
    <property type="entry name" value="Metal-dep_hydrolase_composite"/>
</dbReference>
<dbReference type="GO" id="GO:0016787">
    <property type="term" value="F:hydrolase activity"/>
    <property type="evidence" value="ECO:0007669"/>
    <property type="project" value="UniProtKB-KW"/>
</dbReference>
<proteinExistence type="predicted"/>
<dbReference type="PANTHER" id="PTHR22642:SF2">
    <property type="entry name" value="PROTEIN LONG AFTER FAR-RED 3"/>
    <property type="match status" value="1"/>
</dbReference>
<dbReference type="InterPro" id="IPR033932">
    <property type="entry name" value="YtcJ-like"/>
</dbReference>
<dbReference type="CDD" id="cd01300">
    <property type="entry name" value="YtcJ_like"/>
    <property type="match status" value="1"/>
</dbReference>
<organism evidence="2 3">
    <name type="scientific">Brevibacillus choshinensis</name>
    <dbReference type="NCBI Taxonomy" id="54911"/>
    <lineage>
        <taxon>Bacteria</taxon>
        <taxon>Bacillati</taxon>
        <taxon>Bacillota</taxon>
        <taxon>Bacilli</taxon>
        <taxon>Bacillales</taxon>
        <taxon>Paenibacillaceae</taxon>
        <taxon>Brevibacillus</taxon>
    </lineage>
</organism>
<dbReference type="Gene3D" id="3.20.20.140">
    <property type="entry name" value="Metal-dependent hydrolases"/>
    <property type="match status" value="1"/>
</dbReference>
<dbReference type="InterPro" id="IPR032466">
    <property type="entry name" value="Metal_Hydrolase"/>
</dbReference>
<evidence type="ECO:0000313" key="2">
    <source>
        <dbReference type="EMBL" id="KQL44671.1"/>
    </source>
</evidence>
<evidence type="ECO:0000259" key="1">
    <source>
        <dbReference type="Pfam" id="PF07969"/>
    </source>
</evidence>
<gene>
    <name evidence="2" type="ORF">AN963_25215</name>
</gene>
<dbReference type="SUPFAM" id="SSF51338">
    <property type="entry name" value="Composite domain of metallo-dependent hydrolases"/>
    <property type="match status" value="1"/>
</dbReference>
<accession>A0ABR5N343</accession>
<dbReference type="SUPFAM" id="SSF51556">
    <property type="entry name" value="Metallo-dependent hydrolases"/>
    <property type="match status" value="1"/>
</dbReference>
<evidence type="ECO:0000313" key="3">
    <source>
        <dbReference type="Proteomes" id="UP000051063"/>
    </source>
</evidence>
<comment type="caution">
    <text evidence="2">The sequence shown here is derived from an EMBL/GenBank/DDBJ whole genome shotgun (WGS) entry which is preliminary data.</text>
</comment>
<protein>
    <submittedName>
        <fullName evidence="2">Hydrolase</fullName>
    </submittedName>
</protein>
<reference evidence="2 3" key="1">
    <citation type="submission" date="2015-09" db="EMBL/GenBank/DDBJ databases">
        <title>Genome sequencing project for genomic taxonomy and phylogenomics of Bacillus-like bacteria.</title>
        <authorList>
            <person name="Liu B."/>
            <person name="Wang J."/>
            <person name="Zhu Y."/>
            <person name="Liu G."/>
            <person name="Chen Q."/>
            <person name="Chen Z."/>
            <person name="Lan J."/>
            <person name="Che J."/>
            <person name="Ge C."/>
            <person name="Shi H."/>
            <person name="Pan Z."/>
            <person name="Liu X."/>
        </authorList>
    </citation>
    <scope>NUCLEOTIDE SEQUENCE [LARGE SCALE GENOMIC DNA]</scope>
    <source>
        <strain evidence="2 3">DSM 8552</strain>
    </source>
</reference>
<dbReference type="Gene3D" id="3.10.310.70">
    <property type="match status" value="1"/>
</dbReference>
<dbReference type="InterPro" id="IPR013108">
    <property type="entry name" value="Amidohydro_3"/>
</dbReference>
<dbReference type="RefSeq" id="WP_055747261.1">
    <property type="nucleotide sequence ID" value="NZ_LJJB01000013.1"/>
</dbReference>
<keyword evidence="2" id="KW-0378">Hydrolase</keyword>
<dbReference type="Gene3D" id="2.30.40.10">
    <property type="entry name" value="Urease, subunit C, domain 1"/>
    <property type="match status" value="1"/>
</dbReference>
<dbReference type="Proteomes" id="UP000051063">
    <property type="component" value="Unassembled WGS sequence"/>
</dbReference>
<dbReference type="EMBL" id="LJJB01000013">
    <property type="protein sequence ID" value="KQL44671.1"/>
    <property type="molecule type" value="Genomic_DNA"/>
</dbReference>
<name>A0ABR5N343_BRECH</name>
<keyword evidence="3" id="KW-1185">Reference proteome</keyword>
<sequence length="541" mass="60146">MTTTIYTNGKFYTFDGNQPLVETVVVRDGRIIDLGSHQDMLLQWGRPNVAVKNLGGRMVTPGLIDSHLHMSSIATKLLTTDLGKVTSRDQLLQVVKEQADQTPANVWVQGRGWDENRFTDGGLPTIEELDRVAPHCPVFLTRVCGHVFLVNSKALEVAGYTAEMEIPSGGTVVVDSQTNKPIGLLLETASVICQRHIPEPTYQQFKDSLRQAIRYAIECGLTSVHTEDLRTYGGLDQTWQLYDELLNQEQNRLRCNLLIYYPHVKRLRERGMYAGYGNETLQIGAVKIFADGSFGGRTALLSAPYADDPGNVGSEIHDNDTLHELFREARAANMPIAVHTIGDQALDNVLDTLERFPAVAFRDRIIHTSLLRPDQLERLRRPSMIADIQPRFVVGDFPWVADRIGRERAEQAYIWKSMLEAGIMCAGGSDAPVEPVEPLLGIHAAVTRRAPQDTHAGYNPTQNLTMEEALRVFTYGGALATNEETIKGTLSRGKLADMTVYSQNLIEMEDADDLLKTLIELTVIGGEISYEKDGNKNLCEI</sequence>
<dbReference type="PANTHER" id="PTHR22642">
    <property type="entry name" value="IMIDAZOLONEPROPIONASE"/>
    <property type="match status" value="1"/>
</dbReference>
<feature type="domain" description="Amidohydrolase 3" evidence="1">
    <location>
        <begin position="53"/>
        <end position="530"/>
    </location>
</feature>